<evidence type="ECO:0000313" key="2">
    <source>
        <dbReference type="EMBL" id="GHC80438.1"/>
    </source>
</evidence>
<dbReference type="EMBL" id="BMVC01000001">
    <property type="protein sequence ID" value="GHC80438.1"/>
    <property type="molecule type" value="Genomic_DNA"/>
</dbReference>
<proteinExistence type="predicted"/>
<organism evidence="2 3">
    <name type="scientific">Streptomyces finlayi</name>
    <dbReference type="NCBI Taxonomy" id="67296"/>
    <lineage>
        <taxon>Bacteria</taxon>
        <taxon>Bacillati</taxon>
        <taxon>Actinomycetota</taxon>
        <taxon>Actinomycetes</taxon>
        <taxon>Kitasatosporales</taxon>
        <taxon>Streptomycetaceae</taxon>
        <taxon>Streptomyces</taxon>
    </lineage>
</organism>
<keyword evidence="1" id="KW-0812">Transmembrane</keyword>
<gene>
    <name evidence="2" type="ORF">GCM10010334_07490</name>
</gene>
<accession>A0A918WTA0</accession>
<feature type="transmembrane region" description="Helical" evidence="1">
    <location>
        <begin position="141"/>
        <end position="159"/>
    </location>
</feature>
<feature type="transmembrane region" description="Helical" evidence="1">
    <location>
        <begin position="372"/>
        <end position="393"/>
    </location>
</feature>
<feature type="transmembrane region" description="Helical" evidence="1">
    <location>
        <begin position="333"/>
        <end position="352"/>
    </location>
</feature>
<keyword evidence="1" id="KW-1133">Transmembrane helix</keyword>
<dbReference type="Proteomes" id="UP000638353">
    <property type="component" value="Unassembled WGS sequence"/>
</dbReference>
<comment type="caution">
    <text evidence="2">The sequence shown here is derived from an EMBL/GenBank/DDBJ whole genome shotgun (WGS) entry which is preliminary data.</text>
</comment>
<reference evidence="2" key="1">
    <citation type="journal article" date="2014" name="Int. J. Syst. Evol. Microbiol.">
        <title>Complete genome sequence of Corynebacterium casei LMG S-19264T (=DSM 44701T), isolated from a smear-ripened cheese.</title>
        <authorList>
            <consortium name="US DOE Joint Genome Institute (JGI-PGF)"/>
            <person name="Walter F."/>
            <person name="Albersmeier A."/>
            <person name="Kalinowski J."/>
            <person name="Ruckert C."/>
        </authorList>
    </citation>
    <scope>NUCLEOTIDE SEQUENCE</scope>
    <source>
        <strain evidence="2">JCM 4637</strain>
    </source>
</reference>
<sequence length="406" mass="41381">MRAAAWPLGLLLVLGAGLVVLSYVLDGKAGDDDVPLGWAVRLRLSFALLLQAFGGGIEFHAMRSGYRVDPSEGSGNWPDYGSGVDTPGLTVEGGATLSFVPLTVTVLLVLALWLGARMLRRGLAARAAAGQLPSRTAGVEAAIRVSLVVAAGVLILGLLSQPEIETVEISIAPVLVTLIAFAVALAVTVGVLQRDDLARWAGQRPGTVLAMRALGTAVRALVVGIVLCTVVGLVVLVVKGGTSLEDLLVLFPVLPNIGIAVLGLCWGVPLAYDVQGAGGPFRVGAERGEIGLDQIAEEFSGWGVAGALVLGAVCALVLGVLAARRTPERGAQLVSAVAYLLLLLVLMGASGMSAEISGGIRELSGATGRASLSLGIAEALLFGLLWLAGAVLVGSYAARVRRGVGA</sequence>
<feature type="transmembrane region" description="Helical" evidence="1">
    <location>
        <begin position="299"/>
        <end position="321"/>
    </location>
</feature>
<dbReference type="RefSeq" id="WP_189821191.1">
    <property type="nucleotide sequence ID" value="NZ_BMVC01000001.1"/>
</dbReference>
<dbReference type="AlphaFoldDB" id="A0A918WTA0"/>
<reference evidence="2" key="2">
    <citation type="submission" date="2020-09" db="EMBL/GenBank/DDBJ databases">
        <authorList>
            <person name="Sun Q."/>
            <person name="Ohkuma M."/>
        </authorList>
    </citation>
    <scope>NUCLEOTIDE SEQUENCE</scope>
    <source>
        <strain evidence="2">JCM 4637</strain>
    </source>
</reference>
<evidence type="ECO:0000313" key="3">
    <source>
        <dbReference type="Proteomes" id="UP000638353"/>
    </source>
</evidence>
<feature type="transmembrane region" description="Helical" evidence="1">
    <location>
        <begin position="213"/>
        <end position="238"/>
    </location>
</feature>
<keyword evidence="1" id="KW-0472">Membrane</keyword>
<feature type="transmembrane region" description="Helical" evidence="1">
    <location>
        <begin position="171"/>
        <end position="193"/>
    </location>
</feature>
<name>A0A918WTA0_9ACTN</name>
<protein>
    <submittedName>
        <fullName evidence="2">Uncharacterized protein</fullName>
    </submittedName>
</protein>
<feature type="transmembrane region" description="Helical" evidence="1">
    <location>
        <begin position="97"/>
        <end position="116"/>
    </location>
</feature>
<evidence type="ECO:0000256" key="1">
    <source>
        <dbReference type="SAM" id="Phobius"/>
    </source>
</evidence>